<dbReference type="Gene3D" id="3.40.140.10">
    <property type="entry name" value="Cytidine Deaminase, domain 2"/>
    <property type="match status" value="1"/>
</dbReference>
<dbReference type="InterPro" id="IPR044098">
    <property type="entry name" value="STAMBP/STALP-like_MPN"/>
</dbReference>
<keyword evidence="7" id="KW-0862">Zinc</keyword>
<dbReference type="GO" id="GO:0006508">
    <property type="term" value="P:proteolysis"/>
    <property type="evidence" value="ECO:0007669"/>
    <property type="project" value="UniProtKB-KW"/>
</dbReference>
<keyword evidence="11" id="KW-1185">Reference proteome</keyword>
<organism evidence="10 11">
    <name type="scientific">Thamnidium elegans</name>
    <dbReference type="NCBI Taxonomy" id="101142"/>
    <lineage>
        <taxon>Eukaryota</taxon>
        <taxon>Fungi</taxon>
        <taxon>Fungi incertae sedis</taxon>
        <taxon>Mucoromycota</taxon>
        <taxon>Mucoromycotina</taxon>
        <taxon>Mucoromycetes</taxon>
        <taxon>Mucorales</taxon>
        <taxon>Mucorineae</taxon>
        <taxon>Mucoraceae</taxon>
        <taxon>Thamnidium</taxon>
    </lineage>
</organism>
<dbReference type="InterPro" id="IPR000555">
    <property type="entry name" value="JAMM/MPN+_dom"/>
</dbReference>
<evidence type="ECO:0000256" key="7">
    <source>
        <dbReference type="ARBA" id="ARBA00022833"/>
    </source>
</evidence>
<name>A0A8H7SNI4_9FUNG</name>
<dbReference type="GO" id="GO:0140492">
    <property type="term" value="F:metal-dependent deubiquitinase activity"/>
    <property type="evidence" value="ECO:0007669"/>
    <property type="project" value="InterPro"/>
</dbReference>
<evidence type="ECO:0000259" key="9">
    <source>
        <dbReference type="PROSITE" id="PS50249"/>
    </source>
</evidence>
<reference evidence="10" key="1">
    <citation type="submission" date="2021-01" db="EMBL/GenBank/DDBJ databases">
        <title>Metabolic potential, ecology and presence of endohyphal bacteria is reflected in genomic diversity of Mucoromycotina.</title>
        <authorList>
            <person name="Muszewska A."/>
            <person name="Okrasinska A."/>
            <person name="Steczkiewicz K."/>
            <person name="Drgas O."/>
            <person name="Orlowska M."/>
            <person name="Perlinska-Lenart U."/>
            <person name="Aleksandrzak-Piekarczyk T."/>
            <person name="Szatraj K."/>
            <person name="Zielenkiewicz U."/>
            <person name="Pilsyk S."/>
            <person name="Malc E."/>
            <person name="Mieczkowski P."/>
            <person name="Kruszewska J.S."/>
            <person name="Biernat P."/>
            <person name="Pawlowska J."/>
        </authorList>
    </citation>
    <scope>NUCLEOTIDE SEQUENCE</scope>
    <source>
        <strain evidence="10">WA0000018081</strain>
    </source>
</reference>
<keyword evidence="5" id="KW-0833">Ubl conjugation pathway</keyword>
<keyword evidence="6" id="KW-0378">Hydrolase</keyword>
<dbReference type="GO" id="GO:0005768">
    <property type="term" value="C:endosome"/>
    <property type="evidence" value="ECO:0007669"/>
    <property type="project" value="TreeGrafter"/>
</dbReference>
<accession>A0A8H7SNI4</accession>
<dbReference type="GO" id="GO:0046872">
    <property type="term" value="F:metal ion binding"/>
    <property type="evidence" value="ECO:0007669"/>
    <property type="project" value="UniProtKB-KW"/>
</dbReference>
<dbReference type="InterPro" id="IPR037518">
    <property type="entry name" value="MPN"/>
</dbReference>
<dbReference type="GO" id="GO:0016020">
    <property type="term" value="C:membrane"/>
    <property type="evidence" value="ECO:0007669"/>
    <property type="project" value="TreeGrafter"/>
</dbReference>
<dbReference type="PANTHER" id="PTHR12947:SF13">
    <property type="entry name" value="FI19924P1"/>
    <property type="match status" value="1"/>
</dbReference>
<dbReference type="Pfam" id="PF08969">
    <property type="entry name" value="USP8_dimer"/>
    <property type="match status" value="1"/>
</dbReference>
<gene>
    <name evidence="10" type="ORF">INT48_001098</name>
</gene>
<sequence>MEKQPRSSAELGKLANVVVDPNIPIRFYFRSADQLFKQARVYKLEHDWERAYILHMKYTTLCLSELPKHPTYKHAEYKANLKVMKKNCLEAIESMEQMKPVLDDAYNAHVKKIKEAQELEKATSIANQTTQWQSQQRSIDVSHPSKEWSLQDALKGVIGVGYGEGAKTFTTGYHQKADYPSLSLHNQSDGFVYQPKLGHQQTFIQPPQLPPKISQQPSLPLKIPIDRSRDIKAPELPPKIKLDNNEAVHRSGVTTDASTERGEPLRKLLLPKGLQSKFLSIADNNTRKKIETCGILAGTLKHNILKITTLIIPKQTGTPDTCTTENEEDLFDIQDKHDLLTFGWIHTHPTQSCFLSSVDLHTHCSYQLMLPEAIAIVCAPSHNPNFGIFRLTDPPGLDVISNCKKTPAFHPHPDLPIYTGADEGGHVSVSDYDFIVLDVRDKK</sequence>
<keyword evidence="4" id="KW-0479">Metal-binding</keyword>
<dbReference type="SUPFAM" id="SSF140856">
    <property type="entry name" value="USP8 N-terminal domain-like"/>
    <property type="match status" value="1"/>
</dbReference>
<proteinExistence type="inferred from homology"/>
<evidence type="ECO:0000256" key="8">
    <source>
        <dbReference type="ARBA" id="ARBA00023049"/>
    </source>
</evidence>
<dbReference type="SUPFAM" id="SSF102712">
    <property type="entry name" value="JAB1/MPN domain"/>
    <property type="match status" value="1"/>
</dbReference>
<evidence type="ECO:0000256" key="3">
    <source>
        <dbReference type="ARBA" id="ARBA00022670"/>
    </source>
</evidence>
<evidence type="ECO:0000256" key="2">
    <source>
        <dbReference type="ARBA" id="ARBA00010981"/>
    </source>
</evidence>
<evidence type="ECO:0000256" key="4">
    <source>
        <dbReference type="ARBA" id="ARBA00022723"/>
    </source>
</evidence>
<dbReference type="Proteomes" id="UP000613177">
    <property type="component" value="Unassembled WGS sequence"/>
</dbReference>
<keyword evidence="3" id="KW-0645">Protease</keyword>
<evidence type="ECO:0000313" key="11">
    <source>
        <dbReference type="Proteomes" id="UP000613177"/>
    </source>
</evidence>
<dbReference type="Gene3D" id="1.20.58.80">
    <property type="entry name" value="Phosphotransferase system, lactose/cellobiose-type IIA subunit"/>
    <property type="match status" value="1"/>
</dbReference>
<dbReference type="InterPro" id="IPR015063">
    <property type="entry name" value="USP8_dimer"/>
</dbReference>
<dbReference type="PROSITE" id="PS50249">
    <property type="entry name" value="MPN"/>
    <property type="match status" value="1"/>
</dbReference>
<keyword evidence="8" id="KW-0482">Metalloprotease</keyword>
<comment type="caution">
    <text evidence="10">The sequence shown here is derived from an EMBL/GenBank/DDBJ whole genome shotgun (WGS) entry which is preliminary data.</text>
</comment>
<dbReference type="AlphaFoldDB" id="A0A8H7SNI4"/>
<dbReference type="Pfam" id="PF01398">
    <property type="entry name" value="JAB"/>
    <property type="match status" value="1"/>
</dbReference>
<comment type="cofactor">
    <cofactor evidence="1">
        <name>Zn(2+)</name>
        <dbReference type="ChEBI" id="CHEBI:29105"/>
    </cofactor>
</comment>
<evidence type="ECO:0000256" key="6">
    <source>
        <dbReference type="ARBA" id="ARBA00022801"/>
    </source>
</evidence>
<protein>
    <recommendedName>
        <fullName evidence="9">MPN domain-containing protein</fullName>
    </recommendedName>
</protein>
<dbReference type="CDD" id="cd08066">
    <property type="entry name" value="MPN_AMSH_like"/>
    <property type="match status" value="1"/>
</dbReference>
<evidence type="ECO:0000256" key="5">
    <source>
        <dbReference type="ARBA" id="ARBA00022786"/>
    </source>
</evidence>
<comment type="similarity">
    <text evidence="2">Belongs to the peptidase M67C family.</text>
</comment>
<dbReference type="FunFam" id="3.40.140.10:FF:000033">
    <property type="entry name" value="AMSH-like protease sst2"/>
    <property type="match status" value="1"/>
</dbReference>
<evidence type="ECO:0000256" key="1">
    <source>
        <dbReference type="ARBA" id="ARBA00001947"/>
    </source>
</evidence>
<dbReference type="GO" id="GO:0070536">
    <property type="term" value="P:protein K63-linked deubiquitination"/>
    <property type="evidence" value="ECO:0007669"/>
    <property type="project" value="InterPro"/>
</dbReference>
<dbReference type="SMART" id="SM00232">
    <property type="entry name" value="JAB_MPN"/>
    <property type="match status" value="1"/>
</dbReference>
<evidence type="ECO:0000313" key="10">
    <source>
        <dbReference type="EMBL" id="KAG2232744.1"/>
    </source>
</evidence>
<dbReference type="PANTHER" id="PTHR12947">
    <property type="entry name" value="AMSH-LIKE PROTEASE"/>
    <property type="match status" value="1"/>
</dbReference>
<dbReference type="GO" id="GO:0061578">
    <property type="term" value="F:K63-linked deubiquitinase activity"/>
    <property type="evidence" value="ECO:0007669"/>
    <property type="project" value="InterPro"/>
</dbReference>
<dbReference type="OrthoDB" id="3640at2759"/>
<feature type="domain" description="MPN" evidence="9">
    <location>
        <begin position="267"/>
        <end position="395"/>
    </location>
</feature>
<dbReference type="EMBL" id="JAEPRE010000100">
    <property type="protein sequence ID" value="KAG2232744.1"/>
    <property type="molecule type" value="Genomic_DNA"/>
</dbReference>